<evidence type="ECO:0000313" key="2">
    <source>
        <dbReference type="Proteomes" id="UP000033101"/>
    </source>
</evidence>
<protein>
    <submittedName>
        <fullName evidence="1">Uncharacterized protein</fullName>
    </submittedName>
</protein>
<name>A0A0E3SG91_9EURY</name>
<dbReference type="EMBL" id="CP009516">
    <property type="protein sequence ID" value="AKB79337.1"/>
    <property type="molecule type" value="Genomic_DNA"/>
</dbReference>
<dbReference type="HOGENOM" id="CLU_3245330_0_0_2"/>
<accession>A0A0E3SG91</accession>
<dbReference type="AlphaFoldDB" id="A0A0E3SG91"/>
<evidence type="ECO:0000313" key="1">
    <source>
        <dbReference type="EMBL" id="AKB79337.1"/>
    </source>
</evidence>
<proteinExistence type="predicted"/>
<keyword evidence="2" id="KW-1185">Reference proteome</keyword>
<organism evidence="1 2">
    <name type="scientific">Methanosarcina horonobensis HB-1 = JCM 15518</name>
    <dbReference type="NCBI Taxonomy" id="1434110"/>
    <lineage>
        <taxon>Archaea</taxon>
        <taxon>Methanobacteriati</taxon>
        <taxon>Methanobacteriota</taxon>
        <taxon>Stenosarchaea group</taxon>
        <taxon>Methanomicrobia</taxon>
        <taxon>Methanosarcinales</taxon>
        <taxon>Methanosarcinaceae</taxon>
        <taxon>Methanosarcina</taxon>
    </lineage>
</organism>
<dbReference type="PATRIC" id="fig|1434110.4.peg.3680"/>
<gene>
    <name evidence="1" type="ORF">MSHOH_2854</name>
</gene>
<sequence>MDRICLNINPSQGYVEQGSWKFKAYGESVSGTEEYTFNVYQH</sequence>
<reference evidence="1 2" key="1">
    <citation type="submission" date="2014-07" db="EMBL/GenBank/DDBJ databases">
        <title>Methanogenic archaea and the global carbon cycle.</title>
        <authorList>
            <person name="Henriksen J.R."/>
            <person name="Luke J."/>
            <person name="Reinhart S."/>
            <person name="Benedict M.N."/>
            <person name="Youngblut N.D."/>
            <person name="Metcalf M.E."/>
            <person name="Whitaker R.J."/>
            <person name="Metcalf W.W."/>
        </authorList>
    </citation>
    <scope>NUCLEOTIDE SEQUENCE [LARGE SCALE GENOMIC DNA]</scope>
    <source>
        <strain evidence="1 2">HB-1</strain>
    </source>
</reference>
<dbReference type="Proteomes" id="UP000033101">
    <property type="component" value="Chromosome"/>
</dbReference>
<dbReference type="KEGG" id="mhor:MSHOH_2854"/>